<evidence type="ECO:0000313" key="2">
    <source>
        <dbReference type="Proteomes" id="UP000006054"/>
    </source>
</evidence>
<evidence type="ECO:0000313" key="1">
    <source>
        <dbReference type="EMBL" id="AFM05159.1"/>
    </source>
</evidence>
<dbReference type="Proteomes" id="UP000006054">
    <property type="component" value="Chromosome"/>
</dbReference>
<evidence type="ECO:0008006" key="3">
    <source>
        <dbReference type="Google" id="ProtNLM"/>
    </source>
</evidence>
<accession>I4AMH4</accession>
<keyword evidence="2" id="KW-1185">Reference proteome</keyword>
<dbReference type="HOGENOM" id="CLU_069104_0_0_10"/>
<dbReference type="KEGG" id="fli:Fleli_2806"/>
<dbReference type="AlphaFoldDB" id="I4AMH4"/>
<organism evidence="1 2">
    <name type="scientific">Bernardetia litoralis (strain ATCC 23117 / DSM 6794 / NBRC 15988 / NCIMB 1366 / Fx l1 / Sio-4)</name>
    <name type="common">Flexibacter litoralis</name>
    <dbReference type="NCBI Taxonomy" id="880071"/>
    <lineage>
        <taxon>Bacteria</taxon>
        <taxon>Pseudomonadati</taxon>
        <taxon>Bacteroidota</taxon>
        <taxon>Cytophagia</taxon>
        <taxon>Cytophagales</taxon>
        <taxon>Bernardetiaceae</taxon>
        <taxon>Bernardetia</taxon>
    </lineage>
</organism>
<proteinExistence type="predicted"/>
<protein>
    <recommendedName>
        <fullName evidence="3">Type IX secretion system protein PorQ</fullName>
    </recommendedName>
</protein>
<dbReference type="STRING" id="880071.Fleli_2806"/>
<dbReference type="OrthoDB" id="9809953at2"/>
<name>I4AMH4_BERLS</name>
<dbReference type="Gene3D" id="2.40.160.60">
    <property type="entry name" value="Outer membrane protein transport protein (OMPP1/FadL/TodX)"/>
    <property type="match status" value="1"/>
</dbReference>
<reference evidence="2" key="1">
    <citation type="submission" date="2012-06" db="EMBL/GenBank/DDBJ databases">
        <title>The complete genome of Flexibacter litoralis DSM 6794.</title>
        <authorList>
            <person name="Lucas S."/>
            <person name="Copeland A."/>
            <person name="Lapidus A."/>
            <person name="Glavina del Rio T."/>
            <person name="Dalin E."/>
            <person name="Tice H."/>
            <person name="Bruce D."/>
            <person name="Goodwin L."/>
            <person name="Pitluck S."/>
            <person name="Peters L."/>
            <person name="Ovchinnikova G."/>
            <person name="Lu M."/>
            <person name="Kyrpides N."/>
            <person name="Mavromatis K."/>
            <person name="Ivanova N."/>
            <person name="Brettin T."/>
            <person name="Detter J.C."/>
            <person name="Han C."/>
            <person name="Larimer F."/>
            <person name="Land M."/>
            <person name="Hauser L."/>
            <person name="Markowitz V."/>
            <person name="Cheng J.-F."/>
            <person name="Hugenholtz P."/>
            <person name="Woyke T."/>
            <person name="Wu D."/>
            <person name="Spring S."/>
            <person name="Lang E."/>
            <person name="Kopitz M."/>
            <person name="Brambilla E."/>
            <person name="Klenk H.-P."/>
            <person name="Eisen J.A."/>
        </authorList>
    </citation>
    <scope>NUCLEOTIDE SEQUENCE [LARGE SCALE GENOMIC DNA]</scope>
    <source>
        <strain evidence="2">ATCC 23117 / DSM 6794 / NBRC 15988 / NCIMB 1366 / Sio-4</strain>
    </source>
</reference>
<dbReference type="RefSeq" id="WP_014798594.1">
    <property type="nucleotide sequence ID" value="NC_018018.1"/>
</dbReference>
<sequence precursor="true">MYKFFSNKSLFLNSFLVLFLLLLIQNSVFGQIGGKTSLEFINLPTHARVIGLGGANITSQDAGEQQDINMHIENPALLTEQTHDRLSLAYYGYSAGISNVNLAYGHDFKKLGAFSNLAFSFQYLDYGNIESYDALGNSLGQINASEYSFGVSHSQKFDAFRVGGTLKIAGSQLAGYNATGVYLDLGGTLKHPDKDLRFGLVMNNLGFLISNYSPTSDYEMPMNILLGASLKPEQMPIRFSLTLQQLFRKNIAYNDPSRSTTLDASGQIVVEETSAFDKTLRRVVLGAEIIFSKNFNLRAGYNFLRRKELTLTTRPAFVGFSFGGVLRIRSFEFAYSRSLAHIAGGTNNFTMTLDTKKLFRKN</sequence>
<dbReference type="NCBIfam" id="NF033711">
    <property type="entry name" value="T9SS_PorQ"/>
    <property type="match status" value="1"/>
</dbReference>
<dbReference type="EMBL" id="CP003345">
    <property type="protein sequence ID" value="AFM05159.1"/>
    <property type="molecule type" value="Genomic_DNA"/>
</dbReference>
<gene>
    <name evidence="1" type="ordered locus">Fleli_2806</name>
</gene>
<dbReference type="NCBIfam" id="NF033709">
    <property type="entry name" value="PorV_fam"/>
    <property type="match status" value="1"/>
</dbReference>
<dbReference type="SUPFAM" id="SSF56935">
    <property type="entry name" value="Porins"/>
    <property type="match status" value="1"/>
</dbReference>
<dbReference type="PATRIC" id="fig|880071.3.peg.2791"/>
<dbReference type="eggNOG" id="COG2831">
    <property type="taxonomic scope" value="Bacteria"/>
</dbReference>